<dbReference type="PROSITE" id="PS50156">
    <property type="entry name" value="SSD"/>
    <property type="match status" value="1"/>
</dbReference>
<evidence type="ECO:0000256" key="5">
    <source>
        <dbReference type="ARBA" id="ARBA00022989"/>
    </source>
</evidence>
<keyword evidence="11" id="KW-1185">Reference proteome</keyword>
<evidence type="ECO:0000313" key="10">
    <source>
        <dbReference type="EMBL" id="NGO69775.1"/>
    </source>
</evidence>
<evidence type="ECO:0000256" key="4">
    <source>
        <dbReference type="ARBA" id="ARBA00022692"/>
    </source>
</evidence>
<keyword evidence="4 8" id="KW-0812">Transmembrane</keyword>
<accession>A0A6G4WX19</accession>
<dbReference type="PANTHER" id="PTHR33406:SF6">
    <property type="entry name" value="MEMBRANE PROTEIN YDGH-RELATED"/>
    <property type="match status" value="1"/>
</dbReference>
<evidence type="ECO:0000259" key="9">
    <source>
        <dbReference type="PROSITE" id="PS50156"/>
    </source>
</evidence>
<keyword evidence="3" id="KW-1003">Cell membrane</keyword>
<dbReference type="EMBL" id="JAAKZZ010000139">
    <property type="protein sequence ID" value="NGO69775.1"/>
    <property type="molecule type" value="Genomic_DNA"/>
</dbReference>
<evidence type="ECO:0000313" key="11">
    <source>
        <dbReference type="Proteomes" id="UP000477722"/>
    </source>
</evidence>
<dbReference type="InterPro" id="IPR050545">
    <property type="entry name" value="Mycobact_MmpL"/>
</dbReference>
<evidence type="ECO:0000256" key="2">
    <source>
        <dbReference type="ARBA" id="ARBA00010157"/>
    </source>
</evidence>
<feature type="transmembrane region" description="Helical" evidence="8">
    <location>
        <begin position="181"/>
        <end position="199"/>
    </location>
</feature>
<feature type="transmembrane region" description="Helical" evidence="8">
    <location>
        <begin position="206"/>
        <end position="227"/>
    </location>
</feature>
<sequence>MSTAENPAPAGRSWTRRLLPWAIVGAWVVLLLVAFPLAGKLEGVKTDSLDAHLPANAESTKVVKLEAELPGGEGNEFVVVYEREGGTTQADLAVATRHAAALHEKFGEKDTGREAPKVKPSKDGEALMLSMPVGVAHGEPSDYADELRETISSPPDGLEVTLSGPGGLEADSDAAFENIDANLFMFTAAVVAILLILTYRSPTLWLLPLVAAGAAVLLSQALVYLLADLFDITVSDTNSAIMIILVFGVATDYALLLVARYREELRTHAAPADAMLAALRRSAPAILASSGTVIAGLLCLLVADMNSTSGLGPIGAAGIVSSLVAMLTLLPAMLVLAGRRVLWPRAPRFGDPAPEKATVWTRLGGLISRRPVFVMATSAAVLGALSLGLLGNTTALRQVEQFVNKPESVVGYDKLVEHYPELGGQPLYLIGSETEAEALLDKATATEGIGHAVLNRSGSGYTEINAFSKFPPGTPEEQDTIDRLRDAVRTVDDTALVGGPSAQHLDTLRNTSDDEKRVIPLVLITVMLILGLLLRSITASVVLILTVVLSFAAAYGASVLVYEHLLGFPGLDPSLVMLGFLFLVSLGVDYNIFLMHRAREETAKLGTRAGTLRSLSATGGVITSAGVVLAATFAMLTTLPVVFAVQVGFLVGFGVMLDALLVRTMLTPSCVMVLGRRFWWPDRLSRDETAPAPEEKRELAGSSSRG</sequence>
<dbReference type="AlphaFoldDB" id="A0A6G4WX19"/>
<protein>
    <submittedName>
        <fullName evidence="10">MMPL family transporter</fullName>
    </submittedName>
</protein>
<reference evidence="10 11" key="1">
    <citation type="submission" date="2020-02" db="EMBL/GenBank/DDBJ databases">
        <title>Whole-genome analyses of novel actinobacteria.</title>
        <authorList>
            <person name="Sahin N."/>
            <person name="Tatar D."/>
        </authorList>
    </citation>
    <scope>NUCLEOTIDE SEQUENCE [LARGE SCALE GENOMIC DNA]</scope>
    <source>
        <strain evidence="10 11">SB3404</strain>
    </source>
</reference>
<comment type="similarity">
    <text evidence="2">Belongs to the resistance-nodulation-cell division (RND) (TC 2.A.6) family. MmpL subfamily.</text>
</comment>
<feature type="transmembrane region" description="Helical" evidence="8">
    <location>
        <begin position="372"/>
        <end position="390"/>
    </location>
</feature>
<dbReference type="Pfam" id="PF03176">
    <property type="entry name" value="MMPL"/>
    <property type="match status" value="2"/>
</dbReference>
<feature type="transmembrane region" description="Helical" evidence="8">
    <location>
        <begin position="642"/>
        <end position="662"/>
    </location>
</feature>
<dbReference type="InterPro" id="IPR000731">
    <property type="entry name" value="SSD"/>
</dbReference>
<dbReference type="Proteomes" id="UP000477722">
    <property type="component" value="Unassembled WGS sequence"/>
</dbReference>
<dbReference type="Gene3D" id="1.20.1640.10">
    <property type="entry name" value="Multidrug efflux transporter AcrB transmembrane domain"/>
    <property type="match status" value="2"/>
</dbReference>
<dbReference type="PANTHER" id="PTHR33406">
    <property type="entry name" value="MEMBRANE PROTEIN MJ1562-RELATED"/>
    <property type="match status" value="1"/>
</dbReference>
<keyword evidence="5 8" id="KW-1133">Transmembrane helix</keyword>
<evidence type="ECO:0000256" key="8">
    <source>
        <dbReference type="SAM" id="Phobius"/>
    </source>
</evidence>
<comment type="caution">
    <text evidence="10">The sequence shown here is derived from an EMBL/GenBank/DDBJ whole genome shotgun (WGS) entry which is preliminary data.</text>
</comment>
<feature type="region of interest" description="Disordered" evidence="7">
    <location>
        <begin position="687"/>
        <end position="706"/>
    </location>
</feature>
<gene>
    <name evidence="10" type="ORF">G5C65_15700</name>
</gene>
<proteinExistence type="inferred from homology"/>
<dbReference type="InterPro" id="IPR004869">
    <property type="entry name" value="MMPL_dom"/>
</dbReference>
<dbReference type="RefSeq" id="WP_165299458.1">
    <property type="nucleotide sequence ID" value="NZ_JAAKZZ010000139.1"/>
</dbReference>
<feature type="transmembrane region" description="Helical" evidence="8">
    <location>
        <begin position="282"/>
        <end position="303"/>
    </location>
</feature>
<keyword evidence="6 8" id="KW-0472">Membrane</keyword>
<feature type="transmembrane region" description="Helical" evidence="8">
    <location>
        <begin position="615"/>
        <end position="636"/>
    </location>
</feature>
<dbReference type="SUPFAM" id="SSF82866">
    <property type="entry name" value="Multidrug efflux transporter AcrB transmembrane domain"/>
    <property type="match status" value="2"/>
</dbReference>
<organism evidence="10 11">
    <name type="scientific">Streptomyces boncukensis</name>
    <dbReference type="NCBI Taxonomy" id="2711219"/>
    <lineage>
        <taxon>Bacteria</taxon>
        <taxon>Bacillati</taxon>
        <taxon>Actinomycetota</taxon>
        <taxon>Actinomycetes</taxon>
        <taxon>Kitasatosporales</taxon>
        <taxon>Streptomycetaceae</taxon>
        <taxon>Streptomyces</taxon>
    </lineage>
</organism>
<evidence type="ECO:0000256" key="3">
    <source>
        <dbReference type="ARBA" id="ARBA00022475"/>
    </source>
</evidence>
<feature type="transmembrane region" description="Helical" evidence="8">
    <location>
        <begin position="541"/>
        <end position="562"/>
    </location>
</feature>
<evidence type="ECO:0000256" key="6">
    <source>
        <dbReference type="ARBA" id="ARBA00023136"/>
    </source>
</evidence>
<feature type="transmembrane region" description="Helical" evidence="8">
    <location>
        <begin position="518"/>
        <end position="534"/>
    </location>
</feature>
<feature type="transmembrane region" description="Helical" evidence="8">
    <location>
        <begin position="315"/>
        <end position="338"/>
    </location>
</feature>
<feature type="transmembrane region" description="Helical" evidence="8">
    <location>
        <begin position="18"/>
        <end position="38"/>
    </location>
</feature>
<feature type="transmembrane region" description="Helical" evidence="8">
    <location>
        <begin position="239"/>
        <end position="261"/>
    </location>
</feature>
<feature type="transmembrane region" description="Helical" evidence="8">
    <location>
        <begin position="574"/>
        <end position="594"/>
    </location>
</feature>
<dbReference type="GO" id="GO:0005886">
    <property type="term" value="C:plasma membrane"/>
    <property type="evidence" value="ECO:0007669"/>
    <property type="project" value="UniProtKB-SubCell"/>
</dbReference>
<feature type="domain" description="SSD" evidence="9">
    <location>
        <begin position="210"/>
        <end position="336"/>
    </location>
</feature>
<name>A0A6G4WX19_9ACTN</name>
<evidence type="ECO:0000256" key="1">
    <source>
        <dbReference type="ARBA" id="ARBA00004651"/>
    </source>
</evidence>
<evidence type="ECO:0000256" key="7">
    <source>
        <dbReference type="SAM" id="MobiDB-lite"/>
    </source>
</evidence>
<feature type="compositionally biased region" description="Basic and acidic residues" evidence="7">
    <location>
        <begin position="687"/>
        <end position="699"/>
    </location>
</feature>
<comment type="subcellular location">
    <subcellularLocation>
        <location evidence="1">Cell membrane</location>
        <topology evidence="1">Multi-pass membrane protein</topology>
    </subcellularLocation>
</comment>